<keyword evidence="2" id="KW-0472">Membrane</keyword>
<keyword evidence="2" id="KW-0812">Transmembrane</keyword>
<dbReference type="EMBL" id="JACGWW010000002">
    <property type="protein sequence ID" value="MBA8813614.1"/>
    <property type="molecule type" value="Genomic_DNA"/>
</dbReference>
<accession>A0A7W3PJC7</accession>
<evidence type="ECO:0000256" key="2">
    <source>
        <dbReference type="SAM" id="Phobius"/>
    </source>
</evidence>
<reference evidence="3 5" key="1">
    <citation type="submission" date="2019-07" db="EMBL/GenBank/DDBJ databases">
        <title>Whole genome shotgun sequence of Frigoribacterium faeni NBRC 103066.</title>
        <authorList>
            <person name="Hosoyama A."/>
            <person name="Uohara A."/>
            <person name="Ohji S."/>
            <person name="Ichikawa N."/>
        </authorList>
    </citation>
    <scope>NUCLEOTIDE SEQUENCE [LARGE SCALE GENOMIC DNA]</scope>
    <source>
        <strain evidence="3 5">NBRC 103066</strain>
    </source>
</reference>
<gene>
    <name evidence="4" type="ORF">FB463_001863</name>
    <name evidence="3" type="ORF">FFA01_22370</name>
</gene>
<evidence type="ECO:0000313" key="5">
    <source>
        <dbReference type="Proteomes" id="UP000321154"/>
    </source>
</evidence>
<protein>
    <submittedName>
        <fullName evidence="4">Membrane protein implicated in regulation of membrane protease activity</fullName>
    </submittedName>
</protein>
<dbReference type="EMBL" id="BJUV01000023">
    <property type="protein sequence ID" value="GEK83928.1"/>
    <property type="molecule type" value="Genomic_DNA"/>
</dbReference>
<reference evidence="4 6" key="2">
    <citation type="submission" date="2020-07" db="EMBL/GenBank/DDBJ databases">
        <title>Sequencing the genomes of 1000 actinobacteria strains.</title>
        <authorList>
            <person name="Klenk H.-P."/>
        </authorList>
    </citation>
    <scope>NUCLEOTIDE SEQUENCE [LARGE SCALE GENOMIC DNA]</scope>
    <source>
        <strain evidence="4 6">DSM 10309</strain>
    </source>
</reference>
<comment type="caution">
    <text evidence="4">The sequence shown here is derived from an EMBL/GenBank/DDBJ whole genome shotgun (WGS) entry which is preliminary data.</text>
</comment>
<dbReference type="RefSeq" id="WP_146856129.1">
    <property type="nucleotide sequence ID" value="NZ_BAAAHR010000008.1"/>
</dbReference>
<feature type="transmembrane region" description="Helical" evidence="2">
    <location>
        <begin position="6"/>
        <end position="24"/>
    </location>
</feature>
<name>A0A7W3PJC7_9MICO</name>
<keyword evidence="5" id="KW-1185">Reference proteome</keyword>
<feature type="region of interest" description="Disordered" evidence="1">
    <location>
        <begin position="36"/>
        <end position="76"/>
    </location>
</feature>
<organism evidence="4 6">
    <name type="scientific">Frigoribacterium faeni</name>
    <dbReference type="NCBI Taxonomy" id="145483"/>
    <lineage>
        <taxon>Bacteria</taxon>
        <taxon>Bacillati</taxon>
        <taxon>Actinomycetota</taxon>
        <taxon>Actinomycetes</taxon>
        <taxon>Micrococcales</taxon>
        <taxon>Microbacteriaceae</taxon>
        <taxon>Frigoribacterium</taxon>
    </lineage>
</organism>
<proteinExistence type="predicted"/>
<dbReference type="Proteomes" id="UP000522688">
    <property type="component" value="Unassembled WGS sequence"/>
</dbReference>
<keyword evidence="4" id="KW-0378">Hydrolase</keyword>
<dbReference type="GO" id="GO:0008233">
    <property type="term" value="F:peptidase activity"/>
    <property type="evidence" value="ECO:0007669"/>
    <property type="project" value="UniProtKB-KW"/>
</dbReference>
<evidence type="ECO:0000256" key="1">
    <source>
        <dbReference type="SAM" id="MobiDB-lite"/>
    </source>
</evidence>
<dbReference type="Proteomes" id="UP000321154">
    <property type="component" value="Unassembled WGS sequence"/>
</dbReference>
<keyword evidence="4" id="KW-0645">Protease</keyword>
<feature type="compositionally biased region" description="Low complexity" evidence="1">
    <location>
        <begin position="57"/>
        <end position="76"/>
    </location>
</feature>
<evidence type="ECO:0000313" key="6">
    <source>
        <dbReference type="Proteomes" id="UP000522688"/>
    </source>
</evidence>
<dbReference type="AlphaFoldDB" id="A0A7W3PJC7"/>
<evidence type="ECO:0000313" key="3">
    <source>
        <dbReference type="EMBL" id="GEK83928.1"/>
    </source>
</evidence>
<evidence type="ECO:0000313" key="4">
    <source>
        <dbReference type="EMBL" id="MBA8813614.1"/>
    </source>
</evidence>
<dbReference type="GO" id="GO:0006508">
    <property type="term" value="P:proteolysis"/>
    <property type="evidence" value="ECO:0007669"/>
    <property type="project" value="UniProtKB-KW"/>
</dbReference>
<sequence length="76" mass="7684">MNTATVVIALIVFAIVALTVVVALRERRARALAARLDTADAGSGTRDLADALREQSASRGEAGGSSWSAAGKNSAG</sequence>
<keyword evidence="2" id="KW-1133">Transmembrane helix</keyword>